<dbReference type="EC" id="3.1.3.48" evidence="2"/>
<dbReference type="GO" id="GO:0005829">
    <property type="term" value="C:cytosol"/>
    <property type="evidence" value="ECO:0007669"/>
    <property type="project" value="TreeGrafter"/>
</dbReference>
<dbReference type="RefSeq" id="XP_069232551.1">
    <property type="nucleotide sequence ID" value="XM_069370447.1"/>
</dbReference>
<reference evidence="8 9" key="1">
    <citation type="journal article" date="2020" name="Microbiol. Resour. Announc.">
        <title>Draft Genome Sequence of a Cladosporium Species Isolated from the Mesophotic Ascidian Didemnum maculosum.</title>
        <authorList>
            <person name="Gioti A."/>
            <person name="Siaperas R."/>
            <person name="Nikolaivits E."/>
            <person name="Le Goff G."/>
            <person name="Ouazzani J."/>
            <person name="Kotoulas G."/>
            <person name="Topakas E."/>
        </authorList>
    </citation>
    <scope>NUCLEOTIDE SEQUENCE [LARGE SCALE GENOMIC DNA]</scope>
    <source>
        <strain evidence="8 9">TM138-S3</strain>
    </source>
</reference>
<dbReference type="GO" id="GO:0005634">
    <property type="term" value="C:nucleus"/>
    <property type="evidence" value="ECO:0007669"/>
    <property type="project" value="TreeGrafter"/>
</dbReference>
<evidence type="ECO:0000256" key="3">
    <source>
        <dbReference type="ARBA" id="ARBA00022801"/>
    </source>
</evidence>
<dbReference type="InterPro" id="IPR016130">
    <property type="entry name" value="Tyr_Pase_AS"/>
</dbReference>
<evidence type="ECO:0000313" key="8">
    <source>
        <dbReference type="EMBL" id="KAL1589446.1"/>
    </source>
</evidence>
<evidence type="ECO:0000256" key="1">
    <source>
        <dbReference type="ARBA" id="ARBA00008601"/>
    </source>
</evidence>
<dbReference type="EMBL" id="JAAQHG020000004">
    <property type="protein sequence ID" value="KAL1589446.1"/>
    <property type="molecule type" value="Genomic_DNA"/>
</dbReference>
<evidence type="ECO:0000256" key="2">
    <source>
        <dbReference type="ARBA" id="ARBA00013064"/>
    </source>
</evidence>
<feature type="domain" description="Tyrosine-protein phosphatase" evidence="6">
    <location>
        <begin position="320"/>
        <end position="463"/>
    </location>
</feature>
<feature type="compositionally biased region" description="Low complexity" evidence="5">
    <location>
        <begin position="60"/>
        <end position="71"/>
    </location>
</feature>
<feature type="compositionally biased region" description="Polar residues" evidence="5">
    <location>
        <begin position="125"/>
        <end position="145"/>
    </location>
</feature>
<evidence type="ECO:0000256" key="4">
    <source>
        <dbReference type="ARBA" id="ARBA00022912"/>
    </source>
</evidence>
<feature type="region of interest" description="Disordered" evidence="5">
    <location>
        <begin position="302"/>
        <end position="365"/>
    </location>
</feature>
<feature type="compositionally biased region" description="Low complexity" evidence="5">
    <location>
        <begin position="520"/>
        <end position="533"/>
    </location>
</feature>
<evidence type="ECO:0000259" key="6">
    <source>
        <dbReference type="PROSITE" id="PS50054"/>
    </source>
</evidence>
<feature type="region of interest" description="Disordered" evidence="5">
    <location>
        <begin position="656"/>
        <end position="703"/>
    </location>
</feature>
<feature type="compositionally biased region" description="Low complexity" evidence="5">
    <location>
        <begin position="664"/>
        <end position="675"/>
    </location>
</feature>
<feature type="region of interest" description="Disordered" evidence="5">
    <location>
        <begin position="1"/>
        <end position="21"/>
    </location>
</feature>
<dbReference type="Pfam" id="PF00782">
    <property type="entry name" value="DSPc"/>
    <property type="match status" value="1"/>
</dbReference>
<evidence type="ECO:0000313" key="9">
    <source>
        <dbReference type="Proteomes" id="UP000803884"/>
    </source>
</evidence>
<feature type="compositionally biased region" description="Polar residues" evidence="5">
    <location>
        <begin position="676"/>
        <end position="689"/>
    </location>
</feature>
<dbReference type="PANTHER" id="PTHR10159">
    <property type="entry name" value="DUAL SPECIFICITY PROTEIN PHOSPHATASE"/>
    <property type="match status" value="1"/>
</dbReference>
<dbReference type="PANTHER" id="PTHR10159:SF519">
    <property type="entry name" value="DUAL SPECIFICITY PROTEIN PHOSPHATASE MPK3"/>
    <property type="match status" value="1"/>
</dbReference>
<feature type="region of interest" description="Disordered" evidence="5">
    <location>
        <begin position="750"/>
        <end position="796"/>
    </location>
</feature>
<dbReference type="SMART" id="SM00195">
    <property type="entry name" value="DSPc"/>
    <property type="match status" value="1"/>
</dbReference>
<comment type="caution">
    <text evidence="8">The sequence shown here is derived from an EMBL/GenBank/DDBJ whole genome shotgun (WGS) entry which is preliminary data.</text>
</comment>
<organism evidence="8 9">
    <name type="scientific">Cladosporium halotolerans</name>
    <dbReference type="NCBI Taxonomy" id="1052096"/>
    <lineage>
        <taxon>Eukaryota</taxon>
        <taxon>Fungi</taxon>
        <taxon>Dikarya</taxon>
        <taxon>Ascomycota</taxon>
        <taxon>Pezizomycotina</taxon>
        <taxon>Dothideomycetes</taxon>
        <taxon>Dothideomycetidae</taxon>
        <taxon>Cladosporiales</taxon>
        <taxon>Cladosporiaceae</taxon>
        <taxon>Cladosporium</taxon>
    </lineage>
</organism>
<dbReference type="Gene3D" id="3.90.190.10">
    <property type="entry name" value="Protein tyrosine phosphatase superfamily"/>
    <property type="match status" value="1"/>
</dbReference>
<dbReference type="Proteomes" id="UP000803884">
    <property type="component" value="Unassembled WGS sequence"/>
</dbReference>
<keyword evidence="4" id="KW-0904">Protein phosphatase</keyword>
<feature type="compositionally biased region" description="Polar residues" evidence="5">
    <location>
        <begin position="162"/>
        <end position="171"/>
    </location>
</feature>
<evidence type="ECO:0000259" key="7">
    <source>
        <dbReference type="PROSITE" id="PS50056"/>
    </source>
</evidence>
<proteinExistence type="inferred from homology"/>
<dbReference type="InterPro" id="IPR000340">
    <property type="entry name" value="Dual-sp_phosphatase_cat-dom"/>
</dbReference>
<evidence type="ECO:0000256" key="5">
    <source>
        <dbReference type="SAM" id="MobiDB-lite"/>
    </source>
</evidence>
<name>A0AB34L1D9_9PEZI</name>
<feature type="region of interest" description="Disordered" evidence="5">
    <location>
        <begin position="38"/>
        <end position="185"/>
    </location>
</feature>
<comment type="similarity">
    <text evidence="1">Belongs to the protein-tyrosine phosphatase family. Non-receptor class dual specificity subfamily.</text>
</comment>
<feature type="region of interest" description="Disordered" evidence="5">
    <location>
        <begin position="621"/>
        <end position="640"/>
    </location>
</feature>
<keyword evidence="3" id="KW-0378">Hydrolase</keyword>
<dbReference type="GO" id="GO:0033550">
    <property type="term" value="F:MAP kinase tyrosine phosphatase activity"/>
    <property type="evidence" value="ECO:0007669"/>
    <property type="project" value="TreeGrafter"/>
</dbReference>
<dbReference type="InterPro" id="IPR020422">
    <property type="entry name" value="TYR_PHOSPHATASE_DUAL_dom"/>
</dbReference>
<feature type="domain" description="Tyrosine specific protein phosphatases" evidence="7">
    <location>
        <begin position="383"/>
        <end position="440"/>
    </location>
</feature>
<dbReference type="GO" id="GO:0008330">
    <property type="term" value="F:protein tyrosine/threonine phosphatase activity"/>
    <property type="evidence" value="ECO:0007669"/>
    <property type="project" value="TreeGrafter"/>
</dbReference>
<dbReference type="AlphaFoldDB" id="A0AB34L1D9"/>
<protein>
    <recommendedName>
        <fullName evidence="2">protein-tyrosine-phosphatase</fullName>
        <ecNumber evidence="2">3.1.3.48</ecNumber>
    </recommendedName>
</protein>
<dbReference type="GO" id="GO:0017017">
    <property type="term" value="F:MAP kinase tyrosine/serine/threonine phosphatase activity"/>
    <property type="evidence" value="ECO:0007669"/>
    <property type="project" value="TreeGrafter"/>
</dbReference>
<dbReference type="SUPFAM" id="SSF52799">
    <property type="entry name" value="(Phosphotyrosine protein) phosphatases II"/>
    <property type="match status" value="1"/>
</dbReference>
<feature type="compositionally biased region" description="Basic and acidic residues" evidence="5">
    <location>
        <begin position="305"/>
        <end position="316"/>
    </location>
</feature>
<accession>A0AB34L1D9</accession>
<dbReference type="InterPro" id="IPR000387">
    <property type="entry name" value="Tyr_Pase_dom"/>
</dbReference>
<sequence>MSTTKELPKPASPNPSATFPTSSEYAEKVFGRFHHHTISDSTAASNDSSPTTTYSTIDDSSATETSPGSSPESPPPNSFTAGMFRPRTSHEQSTPFFELQKTAPSKKGRNLKNLAVDTSRAPGRASSTTCLPLAQNNASEPNILSPSFVKPPHPPKRKPSNLGLTIQTPASTNPPPQQIKLAIPATPSFGRPGTLRHFQSSPSLPLFSSLGEESVPIPKLHHTSTLETILSPTEGPQVVAKVDEEQNFDIPLSREEKPEAYPEGPICVYEPYVDLYLEPTAEQARKYDVVMNVAVEVRNPFNSHVEPKSPEPEVRLDGGGGIQYAPKRDRPPGLAEQRLPSSPTTPKATVTSDHSALDPSSQTVNKEPEYIHVPWEHNSDIVPDLLGLVKQIDEKVNENKKVLVHCQCGVSRSASLVVAYWMYKNPALSVQEAYDAVKAKSKWIGPNMNFIMQLQEFRSSLARGGLLPDNRGLSPITPASALSEWRSPFSARSTDGGLHSAALSLNAAGSHRSVPDDDSLPALSPGPSSAPSGMPWPKDSSEPSQRPRAMSSVRASPTYVDPAGHVVPSLNIIEPERSEVKEKTITVPTFPNREDGSVTPTEPMMSPRSTEFHMLPLKPSAEADPADDFGLMSPTSTEFASSPFDRSALLAQLGMGSMHQQGEAPARSRSLRSPSGNSTQQSGSLSTPGGRTLRGKISSPSIREQRELQRLQADLEAKLHLGHQQHQAPTAAYHGGPEDALMSPRATQFTDNPFSMAVSPPTPKPAEEPSRATGLDPRSPAHKGVSPISRNIGDVL</sequence>
<dbReference type="PROSITE" id="PS50056">
    <property type="entry name" value="TYR_PHOSPHATASE_2"/>
    <property type="match status" value="1"/>
</dbReference>
<dbReference type="GeneID" id="96003285"/>
<dbReference type="CDD" id="cd14521">
    <property type="entry name" value="DSP_fungal_SDP1-like"/>
    <property type="match status" value="1"/>
</dbReference>
<keyword evidence="9" id="KW-1185">Reference proteome</keyword>
<gene>
    <name evidence="8" type="ORF">WHR41_01841</name>
</gene>
<dbReference type="GO" id="GO:0043409">
    <property type="term" value="P:negative regulation of MAPK cascade"/>
    <property type="evidence" value="ECO:0007669"/>
    <property type="project" value="TreeGrafter"/>
</dbReference>
<dbReference type="InterPro" id="IPR029021">
    <property type="entry name" value="Prot-tyrosine_phosphatase-like"/>
</dbReference>
<dbReference type="PROSITE" id="PS50054">
    <property type="entry name" value="TYR_PHOSPHATASE_DUAL"/>
    <property type="match status" value="1"/>
</dbReference>
<dbReference type="PROSITE" id="PS00383">
    <property type="entry name" value="TYR_PHOSPHATASE_1"/>
    <property type="match status" value="1"/>
</dbReference>
<feature type="compositionally biased region" description="Polar residues" evidence="5">
    <location>
        <begin position="39"/>
        <end position="59"/>
    </location>
</feature>
<feature type="region of interest" description="Disordered" evidence="5">
    <location>
        <begin position="509"/>
        <end position="560"/>
    </location>
</feature>
<feature type="compositionally biased region" description="Polar residues" evidence="5">
    <location>
        <begin position="339"/>
        <end position="365"/>
    </location>
</feature>